<dbReference type="InterPro" id="IPR036890">
    <property type="entry name" value="HATPase_C_sf"/>
</dbReference>
<sequence length="303" mass="33850">MTTLTRVLVAEDSPTQAFQIRAQLEEEGYEVHVAQNGQIALQLLDGFQPHLILTDMEMPVLNGLELVTASRAEHPAIPIILITAQGNDESAIEALQRGAAAYLPKSQLADRLLATIDQVLDLKKSDRSYAELLHSMEYNEFRFALRSDAELISPLVELMQQMTAGVALCDETGRVRVGMALDCAIRNAMFHGNLELSREQLEADRELVVEGEPTMLEQRLSEKPYCDRQTRITLKLTPEEARIVVRDEGPGFDTSIVPSIEDTQVLNEEWGRGLVLIRSFMDEVTFNDRGNEITMVKRSSPTG</sequence>
<dbReference type="InterPro" id="IPR050595">
    <property type="entry name" value="Bact_response_regulator"/>
</dbReference>
<dbReference type="InterPro" id="IPR003594">
    <property type="entry name" value="HATPase_dom"/>
</dbReference>
<feature type="modified residue" description="4-aspartylphosphate" evidence="3">
    <location>
        <position position="55"/>
    </location>
</feature>
<dbReference type="AlphaFoldDB" id="A0A5B9QYY2"/>
<evidence type="ECO:0000256" key="1">
    <source>
        <dbReference type="ARBA" id="ARBA00022553"/>
    </source>
</evidence>
<name>A0A5B9QYY2_9BACT</name>
<feature type="domain" description="Response regulatory" evidence="4">
    <location>
        <begin position="6"/>
        <end position="120"/>
    </location>
</feature>
<keyword evidence="1 3" id="KW-0597">Phosphoprotein</keyword>
<evidence type="ECO:0000256" key="2">
    <source>
        <dbReference type="ARBA" id="ARBA00023012"/>
    </source>
</evidence>
<organism evidence="5 6">
    <name type="scientific">Roseimaritima ulvae</name>
    <dbReference type="NCBI Taxonomy" id="980254"/>
    <lineage>
        <taxon>Bacteria</taxon>
        <taxon>Pseudomonadati</taxon>
        <taxon>Planctomycetota</taxon>
        <taxon>Planctomycetia</taxon>
        <taxon>Pirellulales</taxon>
        <taxon>Pirellulaceae</taxon>
        <taxon>Roseimaritima</taxon>
    </lineage>
</organism>
<dbReference type="OrthoDB" id="9770645at2"/>
<proteinExistence type="predicted"/>
<dbReference type="Gene3D" id="3.30.565.10">
    <property type="entry name" value="Histidine kinase-like ATPase, C-terminal domain"/>
    <property type="match status" value="1"/>
</dbReference>
<evidence type="ECO:0000313" key="6">
    <source>
        <dbReference type="Proteomes" id="UP000325286"/>
    </source>
</evidence>
<dbReference type="Proteomes" id="UP000325286">
    <property type="component" value="Chromosome"/>
</dbReference>
<dbReference type="PANTHER" id="PTHR44591">
    <property type="entry name" value="STRESS RESPONSE REGULATOR PROTEIN 1"/>
    <property type="match status" value="1"/>
</dbReference>
<gene>
    <name evidence="5" type="primary">luxO</name>
    <name evidence="5" type="ORF">UC8_46570</name>
</gene>
<dbReference type="EMBL" id="CP042914">
    <property type="protein sequence ID" value="QEG42615.1"/>
    <property type="molecule type" value="Genomic_DNA"/>
</dbReference>
<dbReference type="Pfam" id="PF00072">
    <property type="entry name" value="Response_reg"/>
    <property type="match status" value="1"/>
</dbReference>
<evidence type="ECO:0000313" key="5">
    <source>
        <dbReference type="EMBL" id="QEG42615.1"/>
    </source>
</evidence>
<keyword evidence="2" id="KW-0902">Two-component regulatory system</keyword>
<dbReference type="Pfam" id="PF13581">
    <property type="entry name" value="HATPase_c_2"/>
    <property type="match status" value="1"/>
</dbReference>
<evidence type="ECO:0000259" key="4">
    <source>
        <dbReference type="PROSITE" id="PS50110"/>
    </source>
</evidence>
<dbReference type="KEGG" id="rul:UC8_46570"/>
<dbReference type="SUPFAM" id="SSF52172">
    <property type="entry name" value="CheY-like"/>
    <property type="match status" value="1"/>
</dbReference>
<dbReference type="InterPro" id="IPR011006">
    <property type="entry name" value="CheY-like_superfamily"/>
</dbReference>
<dbReference type="PROSITE" id="PS50110">
    <property type="entry name" value="RESPONSE_REGULATORY"/>
    <property type="match status" value="1"/>
</dbReference>
<dbReference type="GO" id="GO:0000160">
    <property type="term" value="P:phosphorelay signal transduction system"/>
    <property type="evidence" value="ECO:0007669"/>
    <property type="project" value="UniProtKB-KW"/>
</dbReference>
<accession>A0A5B9QYY2</accession>
<dbReference type="RefSeq" id="WP_068141786.1">
    <property type="nucleotide sequence ID" value="NZ_CP042914.1"/>
</dbReference>
<dbReference type="CDD" id="cd16936">
    <property type="entry name" value="HATPase_RsbW-like"/>
    <property type="match status" value="1"/>
</dbReference>
<dbReference type="CDD" id="cd00156">
    <property type="entry name" value="REC"/>
    <property type="match status" value="1"/>
</dbReference>
<evidence type="ECO:0000256" key="3">
    <source>
        <dbReference type="PROSITE-ProRule" id="PRU00169"/>
    </source>
</evidence>
<dbReference type="Gene3D" id="3.40.50.2300">
    <property type="match status" value="1"/>
</dbReference>
<dbReference type="InterPro" id="IPR001789">
    <property type="entry name" value="Sig_transdc_resp-reg_receiver"/>
</dbReference>
<dbReference type="SMART" id="SM00448">
    <property type="entry name" value="REC"/>
    <property type="match status" value="1"/>
</dbReference>
<protein>
    <submittedName>
        <fullName evidence="5">Luminescence regulatory protein LuxO</fullName>
    </submittedName>
</protein>
<keyword evidence="6" id="KW-1185">Reference proteome</keyword>
<dbReference type="PANTHER" id="PTHR44591:SF14">
    <property type="entry name" value="PROTEIN PILG"/>
    <property type="match status" value="1"/>
</dbReference>
<reference evidence="5 6" key="1">
    <citation type="submission" date="2019-08" db="EMBL/GenBank/DDBJ databases">
        <title>Deep-cultivation of Planctomycetes and their phenomic and genomic characterization uncovers novel biology.</title>
        <authorList>
            <person name="Wiegand S."/>
            <person name="Jogler M."/>
            <person name="Boedeker C."/>
            <person name="Pinto D."/>
            <person name="Vollmers J."/>
            <person name="Rivas-Marin E."/>
            <person name="Kohn T."/>
            <person name="Peeters S.H."/>
            <person name="Heuer A."/>
            <person name="Rast P."/>
            <person name="Oberbeckmann S."/>
            <person name="Bunk B."/>
            <person name="Jeske O."/>
            <person name="Meyerdierks A."/>
            <person name="Storesund J.E."/>
            <person name="Kallscheuer N."/>
            <person name="Luecker S."/>
            <person name="Lage O.M."/>
            <person name="Pohl T."/>
            <person name="Merkel B.J."/>
            <person name="Hornburger P."/>
            <person name="Mueller R.-W."/>
            <person name="Bruemmer F."/>
            <person name="Labrenz M."/>
            <person name="Spormann A.M."/>
            <person name="Op den Camp H."/>
            <person name="Overmann J."/>
            <person name="Amann R."/>
            <person name="Jetten M.S.M."/>
            <person name="Mascher T."/>
            <person name="Medema M.H."/>
            <person name="Devos D.P."/>
            <person name="Kaster A.-K."/>
            <person name="Ovreas L."/>
            <person name="Rohde M."/>
            <person name="Galperin M.Y."/>
            <person name="Jogler C."/>
        </authorList>
    </citation>
    <scope>NUCLEOTIDE SEQUENCE [LARGE SCALE GENOMIC DNA]</scope>
    <source>
        <strain evidence="5 6">UC8</strain>
    </source>
</reference>
<dbReference type="SUPFAM" id="SSF55874">
    <property type="entry name" value="ATPase domain of HSP90 chaperone/DNA topoisomerase II/histidine kinase"/>
    <property type="match status" value="1"/>
</dbReference>